<dbReference type="GO" id="GO:0005524">
    <property type="term" value="F:ATP binding"/>
    <property type="evidence" value="ECO:0007669"/>
    <property type="project" value="UniProtKB-UniRule"/>
</dbReference>
<dbReference type="GO" id="GO:0004693">
    <property type="term" value="F:cyclin-dependent protein serine/threonine kinase activity"/>
    <property type="evidence" value="ECO:0007669"/>
    <property type="project" value="UniProtKB-EC"/>
</dbReference>
<dbReference type="GO" id="GO:0045944">
    <property type="term" value="P:positive regulation of transcription by RNA polymerase II"/>
    <property type="evidence" value="ECO:0007669"/>
    <property type="project" value="TreeGrafter"/>
</dbReference>
<dbReference type="OrthoDB" id="1732493at2759"/>
<dbReference type="InterPro" id="IPR011009">
    <property type="entry name" value="Kinase-like_dom_sf"/>
</dbReference>
<dbReference type="PANTHER" id="PTHR24056:SF0">
    <property type="entry name" value="CYCLIN-DEPENDENT KINASE 7"/>
    <property type="match status" value="1"/>
</dbReference>
<protein>
    <submittedName>
        <fullName evidence="13">Protease-like protein</fullName>
    </submittedName>
</protein>
<dbReference type="Pfam" id="PF00069">
    <property type="entry name" value="Pkinase"/>
    <property type="match status" value="1"/>
</dbReference>
<dbReference type="GO" id="GO:0008353">
    <property type="term" value="F:RNA polymerase II CTD heptapeptide repeat kinase activity"/>
    <property type="evidence" value="ECO:0007669"/>
    <property type="project" value="TreeGrafter"/>
</dbReference>
<dbReference type="InterPro" id="IPR000719">
    <property type="entry name" value="Prot_kinase_dom"/>
</dbReference>
<comment type="catalytic activity">
    <reaction evidence="8">
        <text>L-seryl-[protein] + ATP = O-phospho-L-seryl-[protein] + ADP + H(+)</text>
        <dbReference type="Rhea" id="RHEA:17989"/>
        <dbReference type="Rhea" id="RHEA-COMP:9863"/>
        <dbReference type="Rhea" id="RHEA-COMP:11604"/>
        <dbReference type="ChEBI" id="CHEBI:15378"/>
        <dbReference type="ChEBI" id="CHEBI:29999"/>
        <dbReference type="ChEBI" id="CHEBI:30616"/>
        <dbReference type="ChEBI" id="CHEBI:83421"/>
        <dbReference type="ChEBI" id="CHEBI:456216"/>
        <dbReference type="EC" id="2.7.11.22"/>
    </reaction>
</comment>
<dbReference type="PANTHER" id="PTHR24056">
    <property type="entry name" value="CELL DIVISION PROTEIN KINASE"/>
    <property type="match status" value="1"/>
</dbReference>
<dbReference type="GO" id="GO:0008233">
    <property type="term" value="F:peptidase activity"/>
    <property type="evidence" value="ECO:0007669"/>
    <property type="project" value="UniProtKB-KW"/>
</dbReference>
<keyword evidence="3" id="KW-0808">Transferase</keyword>
<keyword evidence="5" id="KW-0418">Kinase</keyword>
<dbReference type="PROSITE" id="PS50011">
    <property type="entry name" value="PROTEIN_KINASE_DOM"/>
    <property type="match status" value="1"/>
</dbReference>
<dbReference type="Gene3D" id="3.30.200.20">
    <property type="entry name" value="Phosphorylase Kinase, domain 1"/>
    <property type="match status" value="1"/>
</dbReference>
<feature type="binding site" evidence="9">
    <location>
        <position position="98"/>
    </location>
    <ligand>
        <name>ATP</name>
        <dbReference type="ChEBI" id="CHEBI:30616"/>
    </ligand>
</feature>
<evidence type="ECO:0000256" key="4">
    <source>
        <dbReference type="ARBA" id="ARBA00022741"/>
    </source>
</evidence>
<evidence type="ECO:0000313" key="14">
    <source>
        <dbReference type="Proteomes" id="UP000799437"/>
    </source>
</evidence>
<dbReference type="GeneID" id="54485301"/>
<dbReference type="GO" id="GO:0070985">
    <property type="term" value="C:transcription factor TFIIK complex"/>
    <property type="evidence" value="ECO:0007669"/>
    <property type="project" value="TreeGrafter"/>
</dbReference>
<sequence length="422" mass="46198">MGVSTNSPVHPKSASTEIQAAKAKALTVIRATETSASSPISKPSSPGEDGGERDLAEELNAQTRARYKKGKLLGEGTYANVFLGHDTTSPNTLVAIKKTKKLDSFKDGMSIDTIREIRFLQELKHPNIINLMAVFSSKDQNVNMVIELLPRGDLKTIYYRGADAKGPEVSYTGADIKAWMAMLMRAVWFCHEHFVMHRDIKGDNLLIAADGSLKLADFGLARSFADPGTRMTPEMVTSFYRPPELFLGATHYSAAVDIWSCGIVLGELVKRDYWVPGHTDLEIFTRITEVFGSPSEANWPGVTKLPNAPLINPSDDSAPRPPGMPTEQWNREFGQLGPIGIDLLRSMTSLDPRKRPTAKQILAHDWFRTAPAPTKTELLPQAGGGGGPVKMAEDLKRKPGEAPSDGRADKVARKIDFGSMKK</sequence>
<evidence type="ECO:0000256" key="2">
    <source>
        <dbReference type="ARBA" id="ARBA00022527"/>
    </source>
</evidence>
<reference evidence="13" key="1">
    <citation type="journal article" date="2020" name="Stud. Mycol.">
        <title>101 Dothideomycetes genomes: a test case for predicting lifestyles and emergence of pathogens.</title>
        <authorList>
            <person name="Haridas S."/>
            <person name="Albert R."/>
            <person name="Binder M."/>
            <person name="Bloem J."/>
            <person name="Labutti K."/>
            <person name="Salamov A."/>
            <person name="Andreopoulos B."/>
            <person name="Baker S."/>
            <person name="Barry K."/>
            <person name="Bills G."/>
            <person name="Bluhm B."/>
            <person name="Cannon C."/>
            <person name="Castanera R."/>
            <person name="Culley D."/>
            <person name="Daum C."/>
            <person name="Ezra D."/>
            <person name="Gonzalez J."/>
            <person name="Henrissat B."/>
            <person name="Kuo A."/>
            <person name="Liang C."/>
            <person name="Lipzen A."/>
            <person name="Lutzoni F."/>
            <person name="Magnuson J."/>
            <person name="Mondo S."/>
            <person name="Nolan M."/>
            <person name="Ohm R."/>
            <person name="Pangilinan J."/>
            <person name="Park H.-J."/>
            <person name="Ramirez L."/>
            <person name="Alfaro M."/>
            <person name="Sun H."/>
            <person name="Tritt A."/>
            <person name="Yoshinaga Y."/>
            <person name="Zwiers L.-H."/>
            <person name="Turgeon B."/>
            <person name="Goodwin S."/>
            <person name="Spatafora J."/>
            <person name="Crous P."/>
            <person name="Grigoriev I."/>
        </authorList>
    </citation>
    <scope>NUCLEOTIDE SEQUENCE</scope>
    <source>
        <strain evidence="13">CBS 121739</strain>
    </source>
</reference>
<feature type="compositionally biased region" description="Low complexity" evidence="11">
    <location>
        <begin position="35"/>
        <end position="46"/>
    </location>
</feature>
<comment type="catalytic activity">
    <reaction evidence="7">
        <text>L-threonyl-[protein] + ATP = O-phospho-L-threonyl-[protein] + ADP + H(+)</text>
        <dbReference type="Rhea" id="RHEA:46608"/>
        <dbReference type="Rhea" id="RHEA-COMP:11060"/>
        <dbReference type="Rhea" id="RHEA-COMP:11605"/>
        <dbReference type="ChEBI" id="CHEBI:15378"/>
        <dbReference type="ChEBI" id="CHEBI:30013"/>
        <dbReference type="ChEBI" id="CHEBI:30616"/>
        <dbReference type="ChEBI" id="CHEBI:61977"/>
        <dbReference type="ChEBI" id="CHEBI:456216"/>
        <dbReference type="EC" id="2.7.11.22"/>
    </reaction>
</comment>
<keyword evidence="13" id="KW-0645">Protease</keyword>
<evidence type="ECO:0000256" key="7">
    <source>
        <dbReference type="ARBA" id="ARBA00047811"/>
    </source>
</evidence>
<evidence type="ECO:0000256" key="8">
    <source>
        <dbReference type="ARBA" id="ARBA00048367"/>
    </source>
</evidence>
<proteinExistence type="inferred from homology"/>
<keyword evidence="14" id="KW-1185">Reference proteome</keyword>
<organism evidence="13 14">
    <name type="scientific">Pseudovirgaria hyperparasitica</name>
    <dbReference type="NCBI Taxonomy" id="470096"/>
    <lineage>
        <taxon>Eukaryota</taxon>
        <taxon>Fungi</taxon>
        <taxon>Dikarya</taxon>
        <taxon>Ascomycota</taxon>
        <taxon>Pezizomycotina</taxon>
        <taxon>Dothideomycetes</taxon>
        <taxon>Dothideomycetes incertae sedis</taxon>
        <taxon>Acrospermales</taxon>
        <taxon>Acrospermaceae</taxon>
        <taxon>Pseudovirgaria</taxon>
    </lineage>
</organism>
<keyword evidence="4 9" id="KW-0547">Nucleotide-binding</keyword>
<dbReference type="InterPro" id="IPR050108">
    <property type="entry name" value="CDK"/>
</dbReference>
<dbReference type="Proteomes" id="UP000799437">
    <property type="component" value="Unassembled WGS sequence"/>
</dbReference>
<dbReference type="InterPro" id="IPR017441">
    <property type="entry name" value="Protein_kinase_ATP_BS"/>
</dbReference>
<comment type="similarity">
    <text evidence="1">Belongs to the protein kinase superfamily. CMGC Ser/Thr protein kinase family. CDC2/CDKX subfamily.</text>
</comment>
<dbReference type="SMART" id="SM00220">
    <property type="entry name" value="S_TKc"/>
    <property type="match status" value="1"/>
</dbReference>
<feature type="region of interest" description="Disordered" evidence="11">
    <location>
        <begin position="32"/>
        <end position="53"/>
    </location>
</feature>
<feature type="domain" description="Protein kinase" evidence="12">
    <location>
        <begin position="67"/>
        <end position="367"/>
    </location>
</feature>
<dbReference type="GO" id="GO:0006508">
    <property type="term" value="P:proteolysis"/>
    <property type="evidence" value="ECO:0007669"/>
    <property type="project" value="UniProtKB-KW"/>
</dbReference>
<name>A0A6A6W4U6_9PEZI</name>
<dbReference type="EMBL" id="ML996574">
    <property type="protein sequence ID" value="KAF2757199.1"/>
    <property type="molecule type" value="Genomic_DNA"/>
</dbReference>
<keyword evidence="2 10" id="KW-0723">Serine/threonine-protein kinase</keyword>
<evidence type="ECO:0000256" key="3">
    <source>
        <dbReference type="ARBA" id="ARBA00022679"/>
    </source>
</evidence>
<dbReference type="InterPro" id="IPR008271">
    <property type="entry name" value="Ser/Thr_kinase_AS"/>
</dbReference>
<keyword evidence="13" id="KW-0378">Hydrolase</keyword>
<evidence type="ECO:0000313" key="13">
    <source>
        <dbReference type="EMBL" id="KAF2757199.1"/>
    </source>
</evidence>
<dbReference type="AlphaFoldDB" id="A0A6A6W4U6"/>
<dbReference type="RefSeq" id="XP_033599650.1">
    <property type="nucleotide sequence ID" value="XM_033744247.1"/>
</dbReference>
<accession>A0A6A6W4U6</accession>
<evidence type="ECO:0000256" key="10">
    <source>
        <dbReference type="RuleBase" id="RU000304"/>
    </source>
</evidence>
<keyword evidence="6 9" id="KW-0067">ATP-binding</keyword>
<dbReference type="Gene3D" id="1.10.510.10">
    <property type="entry name" value="Transferase(Phosphotransferase) domain 1"/>
    <property type="match status" value="1"/>
</dbReference>
<evidence type="ECO:0000256" key="5">
    <source>
        <dbReference type="ARBA" id="ARBA00022777"/>
    </source>
</evidence>
<dbReference type="SUPFAM" id="SSF56112">
    <property type="entry name" value="Protein kinase-like (PK-like)"/>
    <property type="match status" value="1"/>
</dbReference>
<dbReference type="PROSITE" id="PS00107">
    <property type="entry name" value="PROTEIN_KINASE_ATP"/>
    <property type="match status" value="1"/>
</dbReference>
<evidence type="ECO:0000256" key="11">
    <source>
        <dbReference type="SAM" id="MobiDB-lite"/>
    </source>
</evidence>
<feature type="region of interest" description="Disordered" evidence="11">
    <location>
        <begin position="374"/>
        <end position="422"/>
    </location>
</feature>
<evidence type="ECO:0000256" key="1">
    <source>
        <dbReference type="ARBA" id="ARBA00006485"/>
    </source>
</evidence>
<evidence type="ECO:0000256" key="9">
    <source>
        <dbReference type="PROSITE-ProRule" id="PRU10141"/>
    </source>
</evidence>
<dbReference type="GO" id="GO:0005737">
    <property type="term" value="C:cytoplasm"/>
    <property type="evidence" value="ECO:0007669"/>
    <property type="project" value="TreeGrafter"/>
</dbReference>
<dbReference type="PROSITE" id="PS00108">
    <property type="entry name" value="PROTEIN_KINASE_ST"/>
    <property type="match status" value="1"/>
</dbReference>
<feature type="compositionally biased region" description="Basic and acidic residues" evidence="11">
    <location>
        <begin position="391"/>
        <end position="416"/>
    </location>
</feature>
<evidence type="ECO:0000256" key="6">
    <source>
        <dbReference type="ARBA" id="ARBA00022840"/>
    </source>
</evidence>
<evidence type="ECO:0000259" key="12">
    <source>
        <dbReference type="PROSITE" id="PS50011"/>
    </source>
</evidence>
<gene>
    <name evidence="13" type="ORF">EJ05DRAFT_477416</name>
</gene>